<dbReference type="OrthoDB" id="9790539at2"/>
<evidence type="ECO:0000256" key="4">
    <source>
        <dbReference type="ARBA" id="ARBA00022801"/>
    </source>
</evidence>
<comment type="subcellular location">
    <subcellularLocation>
        <location evidence="5">Cytoplasm</location>
    </subcellularLocation>
</comment>
<reference evidence="7 8" key="1">
    <citation type="journal article" date="2016" name="J. Biotechnol.">
        <title>First complete genome sequence of a species in the genus Microterricola, an extremophilic cold active enzyme producing bacterial strain ERGS5:02 isolated from Sikkim Himalaya.</title>
        <authorList>
            <person name="Himanshu"/>
            <person name="Swarnkar M.K."/>
            <person name="Singh D."/>
            <person name="Kumar R."/>
        </authorList>
    </citation>
    <scope>NUCLEOTIDE SEQUENCE [LARGE SCALE GENOMIC DNA]</scope>
    <source>
        <strain evidence="7 8">ERGS5:02</strain>
    </source>
</reference>
<evidence type="ECO:0000313" key="7">
    <source>
        <dbReference type="EMBL" id="AMB58343.1"/>
    </source>
</evidence>
<dbReference type="InterPro" id="IPR037027">
    <property type="entry name" value="YqgF/RNaseH-like_dom_sf"/>
</dbReference>
<name>A0A0X8E1N7_9MICO</name>
<dbReference type="HAMAP" id="MF_00651">
    <property type="entry name" value="Nuclease_YqgF"/>
    <property type="match status" value="1"/>
</dbReference>
<evidence type="ECO:0000256" key="3">
    <source>
        <dbReference type="ARBA" id="ARBA00022722"/>
    </source>
</evidence>
<keyword evidence="3 5" id="KW-0540">Nuclease</keyword>
<evidence type="ECO:0000256" key="5">
    <source>
        <dbReference type="HAMAP-Rule" id="MF_00651"/>
    </source>
</evidence>
<dbReference type="PANTHER" id="PTHR33317">
    <property type="entry name" value="POLYNUCLEOTIDYL TRANSFERASE, RIBONUCLEASE H-LIKE SUPERFAMILY PROTEIN"/>
    <property type="match status" value="1"/>
</dbReference>
<evidence type="ECO:0000256" key="2">
    <source>
        <dbReference type="ARBA" id="ARBA00022517"/>
    </source>
</evidence>
<evidence type="ECO:0000256" key="1">
    <source>
        <dbReference type="ARBA" id="ARBA00022490"/>
    </source>
</evidence>
<sequence>MRLGVDVGKARVGLSRSDLHGMLATPVETVPRSLGEAGTGSTPDAAPTPDLLRIAAVQAELDAIEVVVGLPLALSGAETASTADAKHFATELARALPVPVRLVDERLSTVSATSALRASGKKAKSHRPVIDQVAAVIILQHALDSERGTGNAPGTTLSPNEGL</sequence>
<keyword evidence="2 5" id="KW-0690">Ribosome biogenesis</keyword>
<accession>A0A0X8E1N7</accession>
<dbReference type="GO" id="GO:0005829">
    <property type="term" value="C:cytosol"/>
    <property type="evidence" value="ECO:0007669"/>
    <property type="project" value="TreeGrafter"/>
</dbReference>
<dbReference type="SMART" id="SM00732">
    <property type="entry name" value="YqgFc"/>
    <property type="match status" value="1"/>
</dbReference>
<dbReference type="InterPro" id="IPR006641">
    <property type="entry name" value="YqgF/RNaseH-like_dom"/>
</dbReference>
<dbReference type="AlphaFoldDB" id="A0A0X8E1N7"/>
<feature type="domain" description="YqgF/RNase H-like" evidence="6">
    <location>
        <begin position="1"/>
        <end position="112"/>
    </location>
</feature>
<dbReference type="PANTHER" id="PTHR33317:SF4">
    <property type="entry name" value="POLYNUCLEOTIDYL TRANSFERASE, RIBONUCLEASE H-LIKE SUPERFAMILY PROTEIN"/>
    <property type="match status" value="1"/>
</dbReference>
<dbReference type="Gene3D" id="3.30.420.140">
    <property type="entry name" value="YqgF/RNase H-like domain"/>
    <property type="match status" value="1"/>
</dbReference>
<keyword evidence="1 5" id="KW-0963">Cytoplasm</keyword>
<reference evidence="8" key="2">
    <citation type="submission" date="2016-01" db="EMBL/GenBank/DDBJ databases">
        <title>First complete genome sequence of a species in the genus Microterricola, an extremophilic cold active enzyme producing strain ERGS5:02 isolated from Sikkim Himalaya.</title>
        <authorList>
            <person name="Kumar R."/>
            <person name="Singh D."/>
            <person name="Swarnkar M.K."/>
        </authorList>
    </citation>
    <scope>NUCLEOTIDE SEQUENCE [LARGE SCALE GENOMIC DNA]</scope>
    <source>
        <strain evidence="8">ERGS5:02</strain>
    </source>
</reference>
<dbReference type="Proteomes" id="UP000058305">
    <property type="component" value="Chromosome"/>
</dbReference>
<dbReference type="EC" id="3.1.-.-" evidence="5"/>
<dbReference type="GO" id="GO:0000967">
    <property type="term" value="P:rRNA 5'-end processing"/>
    <property type="evidence" value="ECO:0007669"/>
    <property type="project" value="UniProtKB-UniRule"/>
</dbReference>
<dbReference type="GO" id="GO:0016788">
    <property type="term" value="F:hydrolase activity, acting on ester bonds"/>
    <property type="evidence" value="ECO:0007669"/>
    <property type="project" value="UniProtKB-UniRule"/>
</dbReference>
<organism evidence="7 8">
    <name type="scientific">Microterricola viridarii</name>
    <dbReference type="NCBI Taxonomy" id="412690"/>
    <lineage>
        <taxon>Bacteria</taxon>
        <taxon>Bacillati</taxon>
        <taxon>Actinomycetota</taxon>
        <taxon>Actinomycetes</taxon>
        <taxon>Micrococcales</taxon>
        <taxon>Microbacteriaceae</taxon>
        <taxon>Microterricola</taxon>
    </lineage>
</organism>
<gene>
    <name evidence="7" type="ORF">AWU67_05175</name>
</gene>
<dbReference type="InterPro" id="IPR005227">
    <property type="entry name" value="YqgF"/>
</dbReference>
<dbReference type="EMBL" id="CP014145">
    <property type="protein sequence ID" value="AMB58343.1"/>
    <property type="molecule type" value="Genomic_DNA"/>
</dbReference>
<dbReference type="SUPFAM" id="SSF53098">
    <property type="entry name" value="Ribonuclease H-like"/>
    <property type="match status" value="1"/>
</dbReference>
<evidence type="ECO:0000259" key="6">
    <source>
        <dbReference type="SMART" id="SM00732"/>
    </source>
</evidence>
<comment type="similarity">
    <text evidence="5">Belongs to the YqgF HJR family.</text>
</comment>
<dbReference type="GO" id="GO:0004518">
    <property type="term" value="F:nuclease activity"/>
    <property type="evidence" value="ECO:0007669"/>
    <property type="project" value="UniProtKB-KW"/>
</dbReference>
<dbReference type="NCBIfam" id="TIGR00250">
    <property type="entry name" value="RNAse_H_YqgF"/>
    <property type="match status" value="1"/>
</dbReference>
<keyword evidence="4 5" id="KW-0378">Hydrolase</keyword>
<dbReference type="Pfam" id="PF03652">
    <property type="entry name" value="RuvX"/>
    <property type="match status" value="1"/>
</dbReference>
<proteinExistence type="inferred from homology"/>
<comment type="function">
    <text evidence="5">Could be a nuclease involved in processing of the 5'-end of pre-16S rRNA.</text>
</comment>
<dbReference type="CDD" id="cd16964">
    <property type="entry name" value="YqgF"/>
    <property type="match status" value="1"/>
</dbReference>
<keyword evidence="8" id="KW-1185">Reference proteome</keyword>
<dbReference type="KEGG" id="mvd:AWU67_05175"/>
<protein>
    <recommendedName>
        <fullName evidence="5">Putative pre-16S rRNA nuclease</fullName>
        <ecNumber evidence="5">3.1.-.-</ecNumber>
    </recommendedName>
</protein>
<dbReference type="InterPro" id="IPR012337">
    <property type="entry name" value="RNaseH-like_sf"/>
</dbReference>
<evidence type="ECO:0000313" key="8">
    <source>
        <dbReference type="Proteomes" id="UP000058305"/>
    </source>
</evidence>